<dbReference type="EMBL" id="JADNRY010000037">
    <property type="protein sequence ID" value="KAF9070816.1"/>
    <property type="molecule type" value="Genomic_DNA"/>
</dbReference>
<evidence type="ECO:0000256" key="2">
    <source>
        <dbReference type="ARBA" id="ARBA00022801"/>
    </source>
</evidence>
<comment type="similarity">
    <text evidence="1 4">Belongs to the glycosyl hydrolase 43 family.</text>
</comment>
<name>A0A9P5U9A5_9AGAR</name>
<evidence type="ECO:0000313" key="8">
    <source>
        <dbReference type="Proteomes" id="UP000772434"/>
    </source>
</evidence>
<dbReference type="InterPro" id="IPR006710">
    <property type="entry name" value="Glyco_hydro_43"/>
</dbReference>
<dbReference type="InterPro" id="IPR008979">
    <property type="entry name" value="Galactose-bd-like_sf"/>
</dbReference>
<organism evidence="7 8">
    <name type="scientific">Rhodocollybia butyracea</name>
    <dbReference type="NCBI Taxonomy" id="206335"/>
    <lineage>
        <taxon>Eukaryota</taxon>
        <taxon>Fungi</taxon>
        <taxon>Dikarya</taxon>
        <taxon>Basidiomycota</taxon>
        <taxon>Agaricomycotina</taxon>
        <taxon>Agaricomycetes</taxon>
        <taxon>Agaricomycetidae</taxon>
        <taxon>Agaricales</taxon>
        <taxon>Marasmiineae</taxon>
        <taxon>Omphalotaceae</taxon>
        <taxon>Rhodocollybia</taxon>
    </lineage>
</organism>
<dbReference type="CDD" id="cd18821">
    <property type="entry name" value="GH43_Pc3Gal43A-like"/>
    <property type="match status" value="1"/>
</dbReference>
<dbReference type="PROSITE" id="PS51175">
    <property type="entry name" value="CBM6"/>
    <property type="match status" value="1"/>
</dbReference>
<dbReference type="InterPro" id="IPR023296">
    <property type="entry name" value="Glyco_hydro_beta-prop_sf"/>
</dbReference>
<keyword evidence="2 4" id="KW-0378">Hydrolase</keyword>
<feature type="chain" id="PRO_5040108643" evidence="5">
    <location>
        <begin position="18"/>
        <end position="437"/>
    </location>
</feature>
<evidence type="ECO:0000313" key="7">
    <source>
        <dbReference type="EMBL" id="KAF9070816.1"/>
    </source>
</evidence>
<keyword evidence="8" id="KW-1185">Reference proteome</keyword>
<keyword evidence="5" id="KW-0732">Signal</keyword>
<feature type="domain" description="CBM6" evidence="6">
    <location>
        <begin position="312"/>
        <end position="434"/>
    </location>
</feature>
<dbReference type="AlphaFoldDB" id="A0A9P5U9A5"/>
<comment type="caution">
    <text evidence="7">The sequence shown here is derived from an EMBL/GenBank/DDBJ whole genome shotgun (WGS) entry which is preliminary data.</text>
</comment>
<dbReference type="PANTHER" id="PTHR22925:SF3">
    <property type="entry name" value="GLYCOSYL HYDROLASE FAMILY PROTEIN 43"/>
    <property type="match status" value="1"/>
</dbReference>
<dbReference type="Pfam" id="PF04616">
    <property type="entry name" value="Glyco_hydro_43"/>
    <property type="match status" value="1"/>
</dbReference>
<dbReference type="GO" id="GO:0030246">
    <property type="term" value="F:carbohydrate binding"/>
    <property type="evidence" value="ECO:0007669"/>
    <property type="project" value="InterPro"/>
</dbReference>
<dbReference type="CDD" id="cd04081">
    <property type="entry name" value="CBM35_galactosidase-like"/>
    <property type="match status" value="1"/>
</dbReference>
<dbReference type="Pfam" id="PF22704">
    <property type="entry name" value="CBM13-like"/>
    <property type="match status" value="1"/>
</dbReference>
<evidence type="ECO:0000256" key="5">
    <source>
        <dbReference type="SAM" id="SignalP"/>
    </source>
</evidence>
<dbReference type="Gene3D" id="2.115.10.20">
    <property type="entry name" value="Glycosyl hydrolase domain, family 43"/>
    <property type="match status" value="1"/>
</dbReference>
<keyword evidence="3 4" id="KW-0326">Glycosidase</keyword>
<proteinExistence type="inferred from homology"/>
<dbReference type="SUPFAM" id="SSF75005">
    <property type="entry name" value="Arabinanase/levansucrase/invertase"/>
    <property type="match status" value="1"/>
</dbReference>
<evidence type="ECO:0000256" key="4">
    <source>
        <dbReference type="RuleBase" id="RU361187"/>
    </source>
</evidence>
<protein>
    <submittedName>
        <fullName evidence="7">Arabinanase/levansucrase/invertase</fullName>
    </submittedName>
</protein>
<dbReference type="GO" id="GO:0004553">
    <property type="term" value="F:hydrolase activity, hydrolyzing O-glycosyl compounds"/>
    <property type="evidence" value="ECO:0007669"/>
    <property type="project" value="InterPro"/>
</dbReference>
<dbReference type="Proteomes" id="UP000772434">
    <property type="component" value="Unassembled WGS sequence"/>
</dbReference>
<evidence type="ECO:0000256" key="3">
    <source>
        <dbReference type="ARBA" id="ARBA00023295"/>
    </source>
</evidence>
<dbReference type="GO" id="GO:0005975">
    <property type="term" value="P:carbohydrate metabolic process"/>
    <property type="evidence" value="ECO:0007669"/>
    <property type="project" value="InterPro"/>
</dbReference>
<accession>A0A9P5U9A5</accession>
<dbReference type="OrthoDB" id="9970295at2759"/>
<reference evidence="7" key="1">
    <citation type="submission" date="2020-11" db="EMBL/GenBank/DDBJ databases">
        <authorList>
            <consortium name="DOE Joint Genome Institute"/>
            <person name="Ahrendt S."/>
            <person name="Riley R."/>
            <person name="Andreopoulos W."/>
            <person name="Labutti K."/>
            <person name="Pangilinan J."/>
            <person name="Ruiz-Duenas F.J."/>
            <person name="Barrasa J.M."/>
            <person name="Sanchez-Garcia M."/>
            <person name="Camarero S."/>
            <person name="Miyauchi S."/>
            <person name="Serrano A."/>
            <person name="Linde D."/>
            <person name="Babiker R."/>
            <person name="Drula E."/>
            <person name="Ayuso-Fernandez I."/>
            <person name="Pacheco R."/>
            <person name="Padilla G."/>
            <person name="Ferreira P."/>
            <person name="Barriuso J."/>
            <person name="Kellner H."/>
            <person name="Castanera R."/>
            <person name="Alfaro M."/>
            <person name="Ramirez L."/>
            <person name="Pisabarro A.G."/>
            <person name="Kuo A."/>
            <person name="Tritt A."/>
            <person name="Lipzen A."/>
            <person name="He G."/>
            <person name="Yan M."/>
            <person name="Ng V."/>
            <person name="Cullen D."/>
            <person name="Martin F."/>
            <person name="Rosso M.-N."/>
            <person name="Henrissat B."/>
            <person name="Hibbett D."/>
            <person name="Martinez A.T."/>
            <person name="Grigoriev I.V."/>
        </authorList>
    </citation>
    <scope>NUCLEOTIDE SEQUENCE</scope>
    <source>
        <strain evidence="7">AH 40177</strain>
    </source>
</reference>
<gene>
    <name evidence="7" type="ORF">BDP27DRAFT_1506483</name>
</gene>
<dbReference type="SUPFAM" id="SSF49785">
    <property type="entry name" value="Galactose-binding domain-like"/>
    <property type="match status" value="1"/>
</dbReference>
<feature type="signal peptide" evidence="5">
    <location>
        <begin position="1"/>
        <end position="17"/>
    </location>
</feature>
<dbReference type="InterPro" id="IPR005084">
    <property type="entry name" value="CBM6"/>
</dbReference>
<sequence length="437" mass="46679">MVSRLFSVLSVISLVSAAVIVPGATWTDTTGTPIQGHGAGFLKVGSTYYWFGEDKVLNSILFHSITCYTSTDLETWTRQNDALTPISGTMISTSNVVERPKEYVMWFHSDTSNYGAAMVGVATASTPCGPYTYQGSWKPLGADSRDEGIFLDGTAYLLYASDNNQNFKISMLDSNYLNVTEENNPYISSGATLEAPGIVKRNSIYYLIASHTSGWDPNPNKVFTATSLAGPWSAQVDIAPEATNTYYSQNAYDMLLGTSGIYMGDRWNVGLLGSSTYIWFPLSWSTGLPTIVQADVWTLNLEAGTYTVATGTSYEAEKGTLGGSAVIMSNSAYSGGEAVGFLGNGGTLTFNNVEGIGEAQWVALYYANGDSTWRNTTLSVNGAPNVVVQQPSSGGGHVIQSVPVKVNLKSGANTLVFASGETSFAGDLDRIIVYTTS</sequence>
<evidence type="ECO:0000256" key="1">
    <source>
        <dbReference type="ARBA" id="ARBA00009865"/>
    </source>
</evidence>
<evidence type="ECO:0000259" key="6">
    <source>
        <dbReference type="PROSITE" id="PS51175"/>
    </source>
</evidence>
<dbReference type="InterPro" id="IPR055240">
    <property type="entry name" value="CBM13-like"/>
</dbReference>
<dbReference type="Gene3D" id="2.60.120.260">
    <property type="entry name" value="Galactose-binding domain-like"/>
    <property type="match status" value="1"/>
</dbReference>
<dbReference type="PANTHER" id="PTHR22925">
    <property type="entry name" value="GLYCOSYL HYDROLASE 43 FAMILY MEMBER"/>
    <property type="match status" value="1"/>
</dbReference>